<evidence type="ECO:0000313" key="2">
    <source>
        <dbReference type="Proteomes" id="UP000550707"/>
    </source>
</evidence>
<dbReference type="InParanoid" id="A0A7J8CRV0"/>
<reference evidence="1 2" key="1">
    <citation type="journal article" date="2020" name="Nature">
        <title>Six reference-quality genomes reveal evolution of bat adaptations.</title>
        <authorList>
            <person name="Jebb D."/>
            <person name="Huang Z."/>
            <person name="Pippel M."/>
            <person name="Hughes G.M."/>
            <person name="Lavrichenko K."/>
            <person name="Devanna P."/>
            <person name="Winkler S."/>
            <person name="Jermiin L.S."/>
            <person name="Skirmuntt E.C."/>
            <person name="Katzourakis A."/>
            <person name="Burkitt-Gray L."/>
            <person name="Ray D.A."/>
            <person name="Sullivan K.A.M."/>
            <person name="Roscito J.G."/>
            <person name="Kirilenko B.M."/>
            <person name="Davalos L.M."/>
            <person name="Corthals A.P."/>
            <person name="Power M.L."/>
            <person name="Jones G."/>
            <person name="Ransome R.D."/>
            <person name="Dechmann D.K.N."/>
            <person name="Locatelli A.G."/>
            <person name="Puechmaille S.J."/>
            <person name="Fedrigo O."/>
            <person name="Jarvis E.D."/>
            <person name="Hiller M."/>
            <person name="Vernes S.C."/>
            <person name="Myers E.W."/>
            <person name="Teeling E.C."/>
        </authorList>
    </citation>
    <scope>NUCLEOTIDE SEQUENCE [LARGE SCALE GENOMIC DNA]</scope>
    <source>
        <strain evidence="1">MMolMol1</strain>
        <tissue evidence="1">Muscle</tissue>
    </source>
</reference>
<organism evidence="1 2">
    <name type="scientific">Molossus molossus</name>
    <name type="common">Pallas' mastiff bat</name>
    <name type="synonym">Vespertilio molossus</name>
    <dbReference type="NCBI Taxonomy" id="27622"/>
    <lineage>
        <taxon>Eukaryota</taxon>
        <taxon>Metazoa</taxon>
        <taxon>Chordata</taxon>
        <taxon>Craniata</taxon>
        <taxon>Vertebrata</taxon>
        <taxon>Euteleostomi</taxon>
        <taxon>Mammalia</taxon>
        <taxon>Eutheria</taxon>
        <taxon>Laurasiatheria</taxon>
        <taxon>Chiroptera</taxon>
        <taxon>Yangochiroptera</taxon>
        <taxon>Molossidae</taxon>
        <taxon>Molossus</taxon>
    </lineage>
</organism>
<dbReference type="AlphaFoldDB" id="A0A7J8CRV0"/>
<protein>
    <submittedName>
        <fullName evidence="1">Uncharacterized protein</fullName>
    </submittedName>
</protein>
<dbReference type="Proteomes" id="UP000550707">
    <property type="component" value="Unassembled WGS sequence"/>
</dbReference>
<accession>A0A7J8CRV0</accession>
<keyword evidence="2" id="KW-1185">Reference proteome</keyword>
<proteinExistence type="predicted"/>
<comment type="caution">
    <text evidence="1">The sequence shown here is derived from an EMBL/GenBank/DDBJ whole genome shotgun (WGS) entry which is preliminary data.</text>
</comment>
<dbReference type="EMBL" id="JACASF010000020">
    <property type="protein sequence ID" value="KAF6413536.1"/>
    <property type="molecule type" value="Genomic_DNA"/>
</dbReference>
<gene>
    <name evidence="1" type="ORF">HJG59_009741</name>
</gene>
<evidence type="ECO:0000313" key="1">
    <source>
        <dbReference type="EMBL" id="KAF6413536.1"/>
    </source>
</evidence>
<sequence length="150" mass="16805">METPHRHTSLAVSEMMPKHPHPQSTCKAFSIFSEKSLKWLSLTKRMKLVENVSGADYWGRPLSFGLCRALSLSLKSFDTSFPIIPWKSMDASPPHSPTTSFWPRCTLSPAMSTALSLAPLRRCLRGMDEDNVTASPFLVLISQLLPFLQL</sequence>
<name>A0A7J8CRV0_MOLMO</name>